<reference evidence="2 3" key="1">
    <citation type="submission" date="2022-05" db="EMBL/GenBank/DDBJ databases">
        <authorList>
            <consortium name="Genoscope - CEA"/>
            <person name="William W."/>
        </authorList>
    </citation>
    <scope>NUCLEOTIDE SEQUENCE [LARGE SCALE GENOMIC DNA]</scope>
</reference>
<dbReference type="Proteomes" id="UP001159405">
    <property type="component" value="Unassembled WGS sequence"/>
</dbReference>
<feature type="non-terminal residue" evidence="2">
    <location>
        <position position="468"/>
    </location>
</feature>
<sequence length="468" mass="52259">MALSSPESPVPPRRVVINRTENPSEEHEELNKMAHCVVAESRSEDVFSSYACNSLNHKGIKHHLGDIVEAGCLAVSMYTAYFLKYMYQISKYQLFKSLPQDLVETDVFKLYMCKRENCFVHLHMAKSLCNNSQQHATTLQQHATGCANGRNIPYRGVCMEDFDHILGDNFVIILIKGNVDKPIFFLFTSGKLSDLQLEGVLYACQRHQMVLANGQRAGFFIGDGAGVGKGRQIAGIVLDNFARGRSRHTWFSISADLRLDAQRDLHDIGCFVKVIDGCQQLDKETRVFGLPADFKEGVVFSTYATLVSSVQKGANRQSRLQQLIDWCGGEQFNGCLIFDECHKAKHFVPGKEESSTKVALAVTTIQRMLPKARVVYCSTTGVTDVKNMAFMERLGLWGDGTAFKSFDSFLASITKRGLGASEMLAMEMKASGMYVSRGLSFRQAEFVNVEATLTAEQRKVYDTAVHVW</sequence>
<organism evidence="2 3">
    <name type="scientific">Porites lobata</name>
    <dbReference type="NCBI Taxonomy" id="104759"/>
    <lineage>
        <taxon>Eukaryota</taxon>
        <taxon>Metazoa</taxon>
        <taxon>Cnidaria</taxon>
        <taxon>Anthozoa</taxon>
        <taxon>Hexacorallia</taxon>
        <taxon>Scleractinia</taxon>
        <taxon>Fungiina</taxon>
        <taxon>Poritidae</taxon>
        <taxon>Porites</taxon>
    </lineage>
</organism>
<dbReference type="InterPro" id="IPR027417">
    <property type="entry name" value="P-loop_NTPase"/>
</dbReference>
<evidence type="ECO:0000313" key="2">
    <source>
        <dbReference type="EMBL" id="CAH3176312.1"/>
    </source>
</evidence>
<dbReference type="PANTHER" id="PTHR12706:SF33">
    <property type="entry name" value="PROTEIN WITH HELICASE_C DOMAIN"/>
    <property type="match status" value="1"/>
</dbReference>
<feature type="domain" description="Strawberry notch AAA" evidence="1">
    <location>
        <begin position="187"/>
        <end position="463"/>
    </location>
</feature>
<dbReference type="InterPro" id="IPR039187">
    <property type="entry name" value="SNO_AAA"/>
</dbReference>
<evidence type="ECO:0000313" key="3">
    <source>
        <dbReference type="Proteomes" id="UP001159405"/>
    </source>
</evidence>
<comment type="caution">
    <text evidence="2">The sequence shown here is derived from an EMBL/GenBank/DDBJ whole genome shotgun (WGS) entry which is preliminary data.</text>
</comment>
<dbReference type="SUPFAM" id="SSF52540">
    <property type="entry name" value="P-loop containing nucleoside triphosphate hydrolases"/>
    <property type="match status" value="1"/>
</dbReference>
<dbReference type="Gene3D" id="3.40.50.300">
    <property type="entry name" value="P-loop containing nucleotide triphosphate hydrolases"/>
    <property type="match status" value="1"/>
</dbReference>
<keyword evidence="3" id="KW-1185">Reference proteome</keyword>
<protein>
    <recommendedName>
        <fullName evidence="1">Strawberry notch AAA domain-containing protein</fullName>
    </recommendedName>
</protein>
<name>A0ABN8RDR4_9CNID</name>
<dbReference type="PANTHER" id="PTHR12706">
    <property type="entry name" value="STRAWBERRY NOTCH-RELATED"/>
    <property type="match status" value="1"/>
</dbReference>
<dbReference type="EMBL" id="CALNXK010000211">
    <property type="protein sequence ID" value="CAH3176312.1"/>
    <property type="molecule type" value="Genomic_DNA"/>
</dbReference>
<accession>A0ABN8RDR4</accession>
<proteinExistence type="predicted"/>
<dbReference type="Pfam" id="PF13872">
    <property type="entry name" value="AAA_34"/>
    <property type="match status" value="1"/>
</dbReference>
<gene>
    <name evidence="2" type="ORF">PLOB_00018033</name>
</gene>
<dbReference type="InterPro" id="IPR026741">
    <property type="entry name" value="SNO"/>
</dbReference>
<evidence type="ECO:0000259" key="1">
    <source>
        <dbReference type="Pfam" id="PF13872"/>
    </source>
</evidence>